<organism evidence="5">
    <name type="scientific">Pseudomonas sp. WC2401</name>
    <dbReference type="NCBI Taxonomy" id="3234143"/>
    <lineage>
        <taxon>Bacteria</taxon>
        <taxon>Pseudomonadati</taxon>
        <taxon>Pseudomonadota</taxon>
        <taxon>Gammaproteobacteria</taxon>
        <taxon>Pseudomonadales</taxon>
        <taxon>Pseudomonadaceae</taxon>
        <taxon>Pseudomonas</taxon>
    </lineage>
</organism>
<dbReference type="RefSeq" id="WP_369781847.1">
    <property type="nucleotide sequence ID" value="NZ_CP165623.1"/>
</dbReference>
<dbReference type="SMART" id="SM00421">
    <property type="entry name" value="HTH_LUXR"/>
    <property type="match status" value="1"/>
</dbReference>
<dbReference type="Gene3D" id="3.40.50.300">
    <property type="entry name" value="P-loop containing nucleotide triphosphate hydrolases"/>
    <property type="match status" value="1"/>
</dbReference>
<dbReference type="Gene3D" id="1.10.10.10">
    <property type="entry name" value="Winged helix-like DNA-binding domain superfamily/Winged helix DNA-binding domain"/>
    <property type="match status" value="1"/>
</dbReference>
<evidence type="ECO:0000313" key="5">
    <source>
        <dbReference type="EMBL" id="XDV04830.1"/>
    </source>
</evidence>
<dbReference type="EMBL" id="CP165623">
    <property type="protein sequence ID" value="XDV04830.1"/>
    <property type="molecule type" value="Genomic_DNA"/>
</dbReference>
<dbReference type="AlphaFoldDB" id="A0AB39WSS9"/>
<dbReference type="InterPro" id="IPR059106">
    <property type="entry name" value="WHD_MalT"/>
</dbReference>
<dbReference type="InterPro" id="IPR000792">
    <property type="entry name" value="Tscrpt_reg_LuxR_C"/>
</dbReference>
<dbReference type="GO" id="GO:0006355">
    <property type="term" value="P:regulation of DNA-templated transcription"/>
    <property type="evidence" value="ECO:0007669"/>
    <property type="project" value="InterPro"/>
</dbReference>
<gene>
    <name evidence="5" type="ORF">AB3G35_17325</name>
</gene>
<evidence type="ECO:0000256" key="1">
    <source>
        <dbReference type="ARBA" id="ARBA00023015"/>
    </source>
</evidence>
<proteinExistence type="predicted"/>
<dbReference type="SUPFAM" id="SSF46894">
    <property type="entry name" value="C-terminal effector domain of the bipartite response regulators"/>
    <property type="match status" value="1"/>
</dbReference>
<evidence type="ECO:0000256" key="2">
    <source>
        <dbReference type="ARBA" id="ARBA00023125"/>
    </source>
</evidence>
<dbReference type="CDD" id="cd06170">
    <property type="entry name" value="LuxR_C_like"/>
    <property type="match status" value="1"/>
</dbReference>
<sequence>MPLIMAQKPPSHSSNAWYWISKLTPPQILPTSVSREALLASMKEKACVPLTLLTAPAGYGKTTLLMQWHEVLRQQASEAVVAWLSLDEADGEPQRFLAYLILALDHAGIELAHLPHLATSQALDVQPQRTLHALLHALACENRAITLFLDDYHLAASPDTAGILGQLLEQAAPWLHWVVASRTRPDWPLARWKAKGWVHEICARELTLSLQETHCILGEALDANTLLQVHESTEGWAVAVQLARLWRSSSDGSAYGLAAFSGGVADVANYFTTHIFNSLSESCQTLLLQTSLLQRFNADLADAVGGRHDSADHLRQLAHLDTLLIPLDAERQWFRYHTLLRDFLRLRVDSQQARAIHHAAAHWLAHQRDWSQAVHHALKADDTSLAVSLVVRAGGWELVLHQGIRYAQSLLRQFDAGTCNSHPDLLLLQAYLHAKLGDHPLSSELLQRARSALAGNARLTRDFHVIQTLAAAYQDHLEHIDTTPPSAHEPPCPLDQTLAQATLECVHALAAMARGELASSLHTLRAAHIKMRIIASPRGENYCRIHEAQALALSGQIDDANHLLEEALTFANTQFGPESSLRALVGCFKARHLYWQGEWIQTRPWLENGWAALEHADGWLDIVAVTAEVEWRTRLRSHGLHAALLKLDHVAQLANLRQWPRLYRLVQAWRIDALAQGGQLQAARQALVQVDLEQTASSDADWRNQEAATLALARVQLQSGSSGAALIRLQRAATVMESKSLLLPAWRLQLMALAARYKAGSLESADVSEVLAPILKHALSGLLLEVGPCLLPALTAHPGPTPMLAAVIKKLRGWRVHPKRSETTLSAKEHQVLGLLATGQSNKTIALELDVSENTVKFHLKHLFAKLGVDNRTAAINVALRQGHLPPF</sequence>
<protein>
    <submittedName>
        <fullName evidence="5">LuxR C-terminal-related transcriptional regulator</fullName>
    </submittedName>
</protein>
<evidence type="ECO:0000259" key="4">
    <source>
        <dbReference type="PROSITE" id="PS50043"/>
    </source>
</evidence>
<dbReference type="InterPro" id="IPR016032">
    <property type="entry name" value="Sig_transdc_resp-reg_C-effctor"/>
</dbReference>
<reference evidence="5" key="1">
    <citation type="submission" date="2024-07" db="EMBL/GenBank/DDBJ databases">
        <authorList>
            <person name="Biller S.J."/>
        </authorList>
    </citation>
    <scope>NUCLEOTIDE SEQUENCE</scope>
    <source>
        <strain evidence="5">WC2401</strain>
    </source>
</reference>
<dbReference type="Gene3D" id="1.25.40.10">
    <property type="entry name" value="Tetratricopeptide repeat domain"/>
    <property type="match status" value="1"/>
</dbReference>
<name>A0AB39WSS9_9PSED</name>
<dbReference type="PROSITE" id="PS50043">
    <property type="entry name" value="HTH_LUXR_2"/>
    <property type="match status" value="1"/>
</dbReference>
<dbReference type="SUPFAM" id="SSF52540">
    <property type="entry name" value="P-loop containing nucleoside triphosphate hydrolases"/>
    <property type="match status" value="1"/>
</dbReference>
<keyword evidence="2" id="KW-0238">DNA-binding</keyword>
<dbReference type="PANTHER" id="PTHR44688">
    <property type="entry name" value="DNA-BINDING TRANSCRIPTIONAL ACTIVATOR DEVR_DOSR"/>
    <property type="match status" value="1"/>
</dbReference>
<dbReference type="Pfam" id="PF00196">
    <property type="entry name" value="GerE"/>
    <property type="match status" value="1"/>
</dbReference>
<dbReference type="InterPro" id="IPR027417">
    <property type="entry name" value="P-loop_NTPase"/>
</dbReference>
<dbReference type="InterPro" id="IPR036388">
    <property type="entry name" value="WH-like_DNA-bd_sf"/>
</dbReference>
<dbReference type="InterPro" id="IPR011990">
    <property type="entry name" value="TPR-like_helical_dom_sf"/>
</dbReference>
<dbReference type="PROSITE" id="PS00622">
    <property type="entry name" value="HTH_LUXR_1"/>
    <property type="match status" value="1"/>
</dbReference>
<accession>A0AB39WSS9</accession>
<keyword evidence="3" id="KW-0804">Transcription</keyword>
<keyword evidence="1" id="KW-0805">Transcription regulation</keyword>
<dbReference type="PANTHER" id="PTHR44688:SF16">
    <property type="entry name" value="DNA-BINDING TRANSCRIPTIONAL ACTIVATOR DEVR_DOSR"/>
    <property type="match status" value="1"/>
</dbReference>
<feature type="domain" description="HTH luxR-type" evidence="4">
    <location>
        <begin position="818"/>
        <end position="883"/>
    </location>
</feature>
<dbReference type="Pfam" id="PF25873">
    <property type="entry name" value="WHD_MalT"/>
    <property type="match status" value="1"/>
</dbReference>
<dbReference type="GO" id="GO:0003677">
    <property type="term" value="F:DNA binding"/>
    <property type="evidence" value="ECO:0007669"/>
    <property type="project" value="UniProtKB-KW"/>
</dbReference>
<evidence type="ECO:0000256" key="3">
    <source>
        <dbReference type="ARBA" id="ARBA00023163"/>
    </source>
</evidence>
<dbReference type="PRINTS" id="PR00038">
    <property type="entry name" value="HTHLUXR"/>
</dbReference>